<dbReference type="EMBL" id="CP054929">
    <property type="protein sequence ID" value="QKW53533.1"/>
    <property type="molecule type" value="Genomic_DNA"/>
</dbReference>
<keyword evidence="2" id="KW-1185">Reference proteome</keyword>
<proteinExistence type="predicted"/>
<reference evidence="1 2" key="1">
    <citation type="submission" date="2020-06" db="EMBL/GenBank/DDBJ databases">
        <title>Genome mining for natural products.</title>
        <authorList>
            <person name="Zhang B."/>
            <person name="Shi J."/>
            <person name="Ge H."/>
        </authorList>
    </citation>
    <scope>NUCLEOTIDE SEQUENCE [LARGE SCALE GENOMIC DNA]</scope>
    <source>
        <strain evidence="1 2">NA00687</strain>
    </source>
</reference>
<dbReference type="Pfam" id="PF19631">
    <property type="entry name" value="Trypco2"/>
    <property type="match status" value="1"/>
</dbReference>
<accession>A0A7H8NGA6</accession>
<dbReference type="GeneID" id="95459493"/>
<accession>A0A7G8K7A4</accession>
<dbReference type="AlphaFoldDB" id="A0A7H8NGA6"/>
<evidence type="ECO:0000313" key="1">
    <source>
        <dbReference type="EMBL" id="QKW53533.1"/>
    </source>
</evidence>
<evidence type="ECO:0000313" key="2">
    <source>
        <dbReference type="Proteomes" id="UP000509303"/>
    </source>
</evidence>
<protein>
    <submittedName>
        <fullName evidence="1">Uncharacterized protein</fullName>
    </submittedName>
</protein>
<gene>
    <name evidence="1" type="ORF">HUT08_32765</name>
</gene>
<dbReference type="RefSeq" id="WP_176165239.1">
    <property type="nucleotide sequence ID" value="NZ_CP054929.1"/>
</dbReference>
<organism evidence="1 2">
    <name type="scientific">Streptomyces buecherae</name>
    <dbReference type="NCBI Taxonomy" id="2763006"/>
    <lineage>
        <taxon>Bacteria</taxon>
        <taxon>Bacillati</taxon>
        <taxon>Actinomycetota</taxon>
        <taxon>Actinomycetes</taxon>
        <taxon>Kitasatosporales</taxon>
        <taxon>Streptomycetaceae</taxon>
        <taxon>Streptomyces</taxon>
    </lineage>
</organism>
<name>A0A7H8NGA6_9ACTN</name>
<dbReference type="Proteomes" id="UP000509303">
    <property type="component" value="Chromosome"/>
</dbReference>
<sequence length="108" mass="11361">MLEGSDGMGTEIGLARAIRGLRAELAEAMADGEDEAIRFRIESISLDLQVAVENAREGHAGLRFWVVSADGGASSSTATTHSLSLQLAAETATGDHVRIAATPERRPD</sequence>
<dbReference type="InterPro" id="IPR045608">
    <property type="entry name" value="Trypco2"/>
</dbReference>